<dbReference type="EMBL" id="FWYD01000002">
    <property type="protein sequence ID" value="SMC51560.1"/>
    <property type="molecule type" value="Genomic_DNA"/>
</dbReference>
<dbReference type="Pfam" id="PF13649">
    <property type="entry name" value="Methyltransf_25"/>
    <property type="match status" value="1"/>
</dbReference>
<dbReference type="GO" id="GO:0008168">
    <property type="term" value="F:methyltransferase activity"/>
    <property type="evidence" value="ECO:0007669"/>
    <property type="project" value="UniProtKB-KW"/>
</dbReference>
<dbReference type="InterPro" id="IPR041698">
    <property type="entry name" value="Methyltransf_25"/>
</dbReference>
<dbReference type="Proteomes" id="UP000192330">
    <property type="component" value="Unassembled WGS sequence"/>
</dbReference>
<dbReference type="OrthoDB" id="9804312at2"/>
<accession>A0A1W1ZSV5</accession>
<dbReference type="STRING" id="1387277.SAMN06295998_102137"/>
<keyword evidence="1 4" id="KW-0489">Methyltransferase</keyword>
<dbReference type="PANTHER" id="PTHR43861">
    <property type="entry name" value="TRANS-ACONITATE 2-METHYLTRANSFERASE-RELATED"/>
    <property type="match status" value="1"/>
</dbReference>
<dbReference type="GO" id="GO:0032259">
    <property type="term" value="P:methylation"/>
    <property type="evidence" value="ECO:0007669"/>
    <property type="project" value="UniProtKB-KW"/>
</dbReference>
<evidence type="ECO:0000256" key="2">
    <source>
        <dbReference type="ARBA" id="ARBA00022679"/>
    </source>
</evidence>
<reference evidence="4 5" key="1">
    <citation type="submission" date="2017-04" db="EMBL/GenBank/DDBJ databases">
        <authorList>
            <person name="Afonso C.L."/>
            <person name="Miller P.J."/>
            <person name="Scott M.A."/>
            <person name="Spackman E."/>
            <person name="Goraichik I."/>
            <person name="Dimitrov K.M."/>
            <person name="Suarez D.L."/>
            <person name="Swayne D.E."/>
        </authorList>
    </citation>
    <scope>NUCLEOTIDE SEQUENCE [LARGE SCALE GENOMIC DNA]</scope>
    <source>
        <strain evidence="4 5">CGMCC 1.12644</strain>
    </source>
</reference>
<evidence type="ECO:0000256" key="1">
    <source>
        <dbReference type="ARBA" id="ARBA00022603"/>
    </source>
</evidence>
<dbReference type="CDD" id="cd02440">
    <property type="entry name" value="AdoMet_MTases"/>
    <property type="match status" value="1"/>
</dbReference>
<dbReference type="Gene3D" id="3.40.50.150">
    <property type="entry name" value="Vaccinia Virus protein VP39"/>
    <property type="match status" value="1"/>
</dbReference>
<dbReference type="InterPro" id="IPR029063">
    <property type="entry name" value="SAM-dependent_MTases_sf"/>
</dbReference>
<evidence type="ECO:0000259" key="3">
    <source>
        <dbReference type="Pfam" id="PF13649"/>
    </source>
</evidence>
<dbReference type="AlphaFoldDB" id="A0A1W1ZSV5"/>
<gene>
    <name evidence="4" type="ORF">SAMN06295998_102137</name>
</gene>
<protein>
    <submittedName>
        <fullName evidence="4">Methyltransferase domain-containing protein</fullName>
    </submittedName>
</protein>
<name>A0A1W1ZSV5_9RHOB</name>
<keyword evidence="2 4" id="KW-0808">Transferase</keyword>
<organism evidence="4 5">
    <name type="scientific">Primorskyibacter flagellatus</name>
    <dbReference type="NCBI Taxonomy" id="1387277"/>
    <lineage>
        <taxon>Bacteria</taxon>
        <taxon>Pseudomonadati</taxon>
        <taxon>Pseudomonadota</taxon>
        <taxon>Alphaproteobacteria</taxon>
        <taxon>Rhodobacterales</taxon>
        <taxon>Roseobacteraceae</taxon>
        <taxon>Primorskyibacter</taxon>
    </lineage>
</organism>
<dbReference type="RefSeq" id="WP_084350445.1">
    <property type="nucleotide sequence ID" value="NZ_FWYD01000002.1"/>
</dbReference>
<evidence type="ECO:0000313" key="4">
    <source>
        <dbReference type="EMBL" id="SMC51560.1"/>
    </source>
</evidence>
<dbReference type="SUPFAM" id="SSF53335">
    <property type="entry name" value="S-adenosyl-L-methionine-dependent methyltransferases"/>
    <property type="match status" value="1"/>
</dbReference>
<proteinExistence type="predicted"/>
<evidence type="ECO:0000313" key="5">
    <source>
        <dbReference type="Proteomes" id="UP000192330"/>
    </source>
</evidence>
<dbReference type="PANTHER" id="PTHR43861:SF1">
    <property type="entry name" value="TRANS-ACONITATE 2-METHYLTRANSFERASE"/>
    <property type="match status" value="1"/>
</dbReference>
<sequence length="197" mass="21411">MTDDKTLGVYDEKAGDYARLMDHDTIAPTALNKFLSALPERGTVLDLGCGPGSWARYMVKAGFRVDAIDASAGMVEKASAIEGLNVWQADFSDIQDVAKYDGIWANFSLLHARRAEMPAHLARLKTALRSDGRLHLGLKEGTGEARDSLGRFYTYYTVAEIRDLLARIGLSVSDLRTGADKGLDGTVAAWFTLTAHG</sequence>
<keyword evidence="5" id="KW-1185">Reference proteome</keyword>
<feature type="domain" description="Methyltransferase" evidence="3">
    <location>
        <begin position="44"/>
        <end position="132"/>
    </location>
</feature>